<keyword evidence="1" id="KW-0413">Isomerase</keyword>
<organism evidence="1 2">
    <name type="scientific">Pseudotamlana agarivorans</name>
    <dbReference type="NCBI Taxonomy" id="481183"/>
    <lineage>
        <taxon>Bacteria</taxon>
        <taxon>Pseudomonadati</taxon>
        <taxon>Bacteroidota</taxon>
        <taxon>Flavobacteriia</taxon>
        <taxon>Flavobacteriales</taxon>
        <taxon>Flavobacteriaceae</taxon>
        <taxon>Pseudotamlana</taxon>
    </lineage>
</organism>
<gene>
    <name evidence="1" type="ORF">KO493_14330</name>
</gene>
<evidence type="ECO:0000313" key="2">
    <source>
        <dbReference type="Proteomes" id="UP001647509"/>
    </source>
</evidence>
<comment type="caution">
    <text evidence="1">The sequence shown here is derived from an EMBL/GenBank/DDBJ whole genome shotgun (WGS) entry which is preliminary data.</text>
</comment>
<evidence type="ECO:0000313" key="1">
    <source>
        <dbReference type="EMBL" id="MBU2951873.1"/>
    </source>
</evidence>
<keyword evidence="2" id="KW-1185">Reference proteome</keyword>
<name>A0ACC5UBZ8_9FLAO</name>
<proteinExistence type="predicted"/>
<dbReference type="Proteomes" id="UP001647509">
    <property type="component" value="Unassembled WGS sequence"/>
</dbReference>
<reference evidence="1" key="1">
    <citation type="submission" date="2021-05" db="EMBL/GenBank/DDBJ databases">
        <title>Draft genomes of bacteria isolated from model marine particles.</title>
        <authorList>
            <person name="Datta M.S."/>
            <person name="Schwartzman J.A."/>
            <person name="Enke T.N."/>
            <person name="Saavedra J."/>
            <person name="Cermak N."/>
            <person name="Cordero O.X."/>
        </authorList>
    </citation>
    <scope>NUCLEOTIDE SEQUENCE</scope>
    <source>
        <strain evidence="1">I2M19</strain>
    </source>
</reference>
<dbReference type="EMBL" id="JAHKPD010000023">
    <property type="protein sequence ID" value="MBU2951873.1"/>
    <property type="molecule type" value="Genomic_DNA"/>
</dbReference>
<sequence length="233" mass="25589">MKIMKFLSLVTLVLLVASCNQTAVSKKPVKTELDSVSYAIGMDVAKNVKASFDDFDDELFIQGFMNVLDSTDILLDETTAQTVVRTYFQKKQQEEAAKRAEDGEKNKEEGIAFLEENKGKDGVKTTASGLQYIVLKEGTGAKPTSSSKVKVHYHGTLIDGTVFDSSVDRGEPAEFGVTQVIKGWTEGLQLMSEGAKYKFFIPQELAYGANPRPGGPIKPYATLIFDVELLEVK</sequence>
<accession>A0ACC5UBZ8</accession>
<protein>
    <submittedName>
        <fullName evidence="1">FKBP-type peptidyl-prolyl cis-trans isomerase</fullName>
    </submittedName>
</protein>